<organism evidence="1 2">
    <name type="scientific">Cystobacter ferrugineus</name>
    <dbReference type="NCBI Taxonomy" id="83449"/>
    <lineage>
        <taxon>Bacteria</taxon>
        <taxon>Pseudomonadati</taxon>
        <taxon>Myxococcota</taxon>
        <taxon>Myxococcia</taxon>
        <taxon>Myxococcales</taxon>
        <taxon>Cystobacterineae</taxon>
        <taxon>Archangiaceae</taxon>
        <taxon>Cystobacter</taxon>
    </lineage>
</organism>
<accession>A0A1L9B378</accession>
<name>A0A1L9B378_9BACT</name>
<proteinExistence type="predicted"/>
<dbReference type="EMBL" id="MPIN01000010">
    <property type="protein sequence ID" value="OJH36717.1"/>
    <property type="molecule type" value="Genomic_DNA"/>
</dbReference>
<evidence type="ECO:0000313" key="2">
    <source>
        <dbReference type="Proteomes" id="UP000182229"/>
    </source>
</evidence>
<dbReference type="AlphaFoldDB" id="A0A1L9B378"/>
<dbReference type="Proteomes" id="UP000182229">
    <property type="component" value="Unassembled WGS sequence"/>
</dbReference>
<dbReference type="Pfam" id="PF19682">
    <property type="entry name" value="DUF6184"/>
    <property type="match status" value="1"/>
</dbReference>
<keyword evidence="2" id="KW-1185">Reference proteome</keyword>
<evidence type="ECO:0000313" key="1">
    <source>
        <dbReference type="EMBL" id="OJH36717.1"/>
    </source>
</evidence>
<dbReference type="RefSeq" id="WP_071902604.1">
    <property type="nucleotide sequence ID" value="NZ_MPIN01000010.1"/>
</dbReference>
<gene>
    <name evidence="1" type="ORF">BON30_33410</name>
</gene>
<reference evidence="2" key="1">
    <citation type="submission" date="2016-11" db="EMBL/GenBank/DDBJ databases">
        <authorList>
            <person name="Shukria A."/>
            <person name="Stevens D.C."/>
        </authorList>
    </citation>
    <scope>NUCLEOTIDE SEQUENCE [LARGE SCALE GENOMIC DNA]</scope>
    <source>
        <strain evidence="2">Cbfe23</strain>
    </source>
</reference>
<comment type="caution">
    <text evidence="1">The sequence shown here is derived from an EMBL/GenBank/DDBJ whole genome shotgun (WGS) entry which is preliminary data.</text>
</comment>
<dbReference type="InterPro" id="IPR045757">
    <property type="entry name" value="DUF6184"/>
</dbReference>
<sequence>MVVGVSGLFGCGTIAGITDKQADAVNAVVGSTCDRYQDCGEIGPDKKYASREACDSAERDTWNSRWPAADCDNRINGDQLNECLDAIADTSCTNVFDQINTALNKCPKSEVCSGD</sequence>
<reference evidence="1 2" key="2">
    <citation type="submission" date="2016-12" db="EMBL/GenBank/DDBJ databases">
        <title>Draft Genome Sequence of Cystobacter ferrugineus Strain Cbfe23.</title>
        <authorList>
            <person name="Akbar S."/>
            <person name="Dowd S.E."/>
            <person name="Stevens D.C."/>
        </authorList>
    </citation>
    <scope>NUCLEOTIDE SEQUENCE [LARGE SCALE GENOMIC DNA]</scope>
    <source>
        <strain evidence="1 2">Cbfe23</strain>
    </source>
</reference>
<dbReference type="OrthoDB" id="5517994at2"/>
<protein>
    <submittedName>
        <fullName evidence="1">Uncharacterized protein</fullName>
    </submittedName>
</protein>